<evidence type="ECO:0000256" key="2">
    <source>
        <dbReference type="ARBA" id="ARBA00007251"/>
    </source>
</evidence>
<evidence type="ECO:0000256" key="7">
    <source>
        <dbReference type="ARBA" id="ARBA00044356"/>
    </source>
</evidence>
<reference evidence="11 12" key="1">
    <citation type="journal article" date="2017" name="G3 (Bethesda)">
        <title>First Draft Genome Sequence of the Pathogenic Fungus Lomentospora prolificans (Formerly Scedosporium prolificans).</title>
        <authorList>
            <person name="Luo R."/>
            <person name="Zimin A."/>
            <person name="Workman R."/>
            <person name="Fan Y."/>
            <person name="Pertea G."/>
            <person name="Grossman N."/>
            <person name="Wear M.P."/>
            <person name="Jia B."/>
            <person name="Miller H."/>
            <person name="Casadevall A."/>
            <person name="Timp W."/>
            <person name="Zhang S.X."/>
            <person name="Salzberg S.L."/>
        </authorList>
    </citation>
    <scope>NUCLEOTIDE SEQUENCE [LARGE SCALE GENOMIC DNA]</scope>
    <source>
        <strain evidence="11 12">JHH-5317</strain>
    </source>
</reference>
<dbReference type="InterPro" id="IPR000649">
    <property type="entry name" value="IF-2B-related"/>
</dbReference>
<dbReference type="GO" id="GO:0003743">
    <property type="term" value="F:translation initiation factor activity"/>
    <property type="evidence" value="ECO:0007669"/>
    <property type="project" value="UniProtKB-KW"/>
</dbReference>
<dbReference type="OrthoDB" id="10254737at2759"/>
<dbReference type="AlphaFoldDB" id="A0A2N3N4A6"/>
<dbReference type="EMBL" id="NLAX01000701">
    <property type="protein sequence ID" value="PKS07265.1"/>
    <property type="molecule type" value="Genomic_DNA"/>
</dbReference>
<comment type="caution">
    <text evidence="11">The sequence shown here is derived from an EMBL/GenBank/DDBJ whole genome shotgun (WGS) entry which is preliminary data.</text>
</comment>
<accession>A0A2N3N4A6</accession>
<keyword evidence="4" id="KW-0396">Initiation factor</keyword>
<dbReference type="InterPro" id="IPR037171">
    <property type="entry name" value="NagB/RpiA_transferase-like"/>
</dbReference>
<dbReference type="STRING" id="41688.A0A2N3N4A6"/>
<dbReference type="Proteomes" id="UP000233524">
    <property type="component" value="Unassembled WGS sequence"/>
</dbReference>
<protein>
    <recommendedName>
        <fullName evidence="6">Translation initiation factor eIF2B subunit delta</fullName>
    </recommendedName>
    <alternativeName>
        <fullName evidence="7">eIF2B GDP-GTP exchange factor subunit delta</fullName>
    </alternativeName>
</protein>
<evidence type="ECO:0000256" key="10">
    <source>
        <dbReference type="SAM" id="MobiDB-lite"/>
    </source>
</evidence>
<feature type="compositionally biased region" description="Basic and acidic residues" evidence="10">
    <location>
        <begin position="125"/>
        <end position="137"/>
    </location>
</feature>
<dbReference type="PANTHER" id="PTHR10233:SF14">
    <property type="entry name" value="TRANSLATION INITIATION FACTOR EIF-2B SUBUNIT DELTA"/>
    <property type="match status" value="1"/>
</dbReference>
<feature type="region of interest" description="Disordered" evidence="10">
    <location>
        <begin position="125"/>
        <end position="193"/>
    </location>
</feature>
<evidence type="ECO:0000313" key="12">
    <source>
        <dbReference type="Proteomes" id="UP000233524"/>
    </source>
</evidence>
<dbReference type="SUPFAM" id="SSF100950">
    <property type="entry name" value="NagB/RpiA/CoA transferase-like"/>
    <property type="match status" value="1"/>
</dbReference>
<dbReference type="PANTHER" id="PTHR10233">
    <property type="entry name" value="TRANSLATION INITIATION FACTOR EIF-2B"/>
    <property type="match status" value="1"/>
</dbReference>
<comment type="subcellular location">
    <subcellularLocation>
        <location evidence="1">Cytoplasm</location>
        <location evidence="1">Cytosol</location>
    </subcellularLocation>
</comment>
<sequence length="519" mass="55672">MFQIDSFCLRKVTSDNIEGSVDNPFAYESINTSVFQKLHNSDPIFTPLPLQNIPPASRITNLATVQPPNLAIMATESGAQAPKLEATATTAASNTAVSASASASATKPAAAQAVPATGEKKLTGAELKAKAKAEKAARRAATKATAPPASAGGAGADTKGGKGKQKQDGPQAPAGKAQRQTTLPQAPRENKPAIPECFSHLSMAKRIPMTQADKDVHPAVLLLGQQMSAFVLRDSTKRLEATLLAMKKVIDSYTTPAGNTLSRHFTSHVLNPQIEYLTECRPMCFSMGNAVRWLKLQISKIDIDSSDEEAKKHLCEDIDSFIREKVIIAGGVIVENAAEEIEDEDVIVTYASHHLVRKALLKAHKYGKKFRVVVIDDAHDRCGTEMAKALQQGGLNVTYCPDLAGSLSVARHSTKTLVAAEAVFSNGSIYARAGTCDVALTAADANSEMIVLCESINFTERMATDSLTYNEIDPELGVETGFRLLYDTTTPPYVSTILSEHGGIRPHMVPGILKRMEFL</sequence>
<dbReference type="Pfam" id="PF01008">
    <property type="entry name" value="IF-2B"/>
    <property type="match status" value="1"/>
</dbReference>
<evidence type="ECO:0000256" key="3">
    <source>
        <dbReference type="ARBA" id="ARBA00022490"/>
    </source>
</evidence>
<gene>
    <name evidence="11" type="ORF">jhhlp_005867</name>
</gene>
<comment type="subunit">
    <text evidence="8">Component of the translation initiation factor 2B (eIF2B) complex which is a heterodecamer of two sets of five different subunits: alpha, beta, gamma, delta and epsilon. Subunits alpha, beta and delta comprise a regulatory subcomplex and subunits epsilon and gamma comprise a catalytic subcomplex. Within the complex, the hexameric regulatory complex resides at the center, with the two heterodimeric catalytic subcomplexes bound on opposite sides.</text>
</comment>
<dbReference type="InterPro" id="IPR042529">
    <property type="entry name" value="IF_2B-like_C"/>
</dbReference>
<name>A0A2N3N4A6_9PEZI</name>
<dbReference type="VEuPathDB" id="FungiDB:jhhlp_005867"/>
<dbReference type="GO" id="GO:0005829">
    <property type="term" value="C:cytosol"/>
    <property type="evidence" value="ECO:0007669"/>
    <property type="project" value="UniProtKB-SubCell"/>
</dbReference>
<evidence type="ECO:0000256" key="6">
    <source>
        <dbReference type="ARBA" id="ARBA00044147"/>
    </source>
</evidence>
<evidence type="ECO:0000256" key="5">
    <source>
        <dbReference type="ARBA" id="ARBA00022917"/>
    </source>
</evidence>
<dbReference type="Gene3D" id="3.40.50.10470">
    <property type="entry name" value="Translation initiation factor eif-2b, domain 2"/>
    <property type="match status" value="1"/>
</dbReference>
<evidence type="ECO:0000256" key="9">
    <source>
        <dbReference type="RuleBase" id="RU003814"/>
    </source>
</evidence>
<evidence type="ECO:0000313" key="11">
    <source>
        <dbReference type="EMBL" id="PKS07265.1"/>
    </source>
</evidence>
<evidence type="ECO:0000256" key="4">
    <source>
        <dbReference type="ARBA" id="ARBA00022540"/>
    </source>
</evidence>
<evidence type="ECO:0000256" key="8">
    <source>
        <dbReference type="ARBA" id="ARBA00046432"/>
    </source>
</evidence>
<evidence type="ECO:0000256" key="1">
    <source>
        <dbReference type="ARBA" id="ARBA00004514"/>
    </source>
</evidence>
<feature type="compositionally biased region" description="Low complexity" evidence="10">
    <location>
        <begin position="142"/>
        <end position="151"/>
    </location>
</feature>
<keyword evidence="3" id="KW-0963">Cytoplasm</keyword>
<organism evidence="11 12">
    <name type="scientific">Lomentospora prolificans</name>
    <dbReference type="NCBI Taxonomy" id="41688"/>
    <lineage>
        <taxon>Eukaryota</taxon>
        <taxon>Fungi</taxon>
        <taxon>Dikarya</taxon>
        <taxon>Ascomycota</taxon>
        <taxon>Pezizomycotina</taxon>
        <taxon>Sordariomycetes</taxon>
        <taxon>Hypocreomycetidae</taxon>
        <taxon>Microascales</taxon>
        <taxon>Microascaceae</taxon>
        <taxon>Lomentospora</taxon>
    </lineage>
</organism>
<comment type="similarity">
    <text evidence="2 9">Belongs to the eIF-2B alpha/beta/delta subunits family.</text>
</comment>
<keyword evidence="5" id="KW-0648">Protein biosynthesis</keyword>
<keyword evidence="12" id="KW-1185">Reference proteome</keyword>
<dbReference type="InParanoid" id="A0A2N3N4A6"/>
<proteinExistence type="inferred from homology"/>